<gene>
    <name evidence="2" type="ORF">BJF96_g10359</name>
</gene>
<organism evidence="2 3">
    <name type="scientific">Verticillium dahliae</name>
    <name type="common">Verticillium wilt</name>
    <dbReference type="NCBI Taxonomy" id="27337"/>
    <lineage>
        <taxon>Eukaryota</taxon>
        <taxon>Fungi</taxon>
        <taxon>Dikarya</taxon>
        <taxon>Ascomycota</taxon>
        <taxon>Pezizomycotina</taxon>
        <taxon>Sordariomycetes</taxon>
        <taxon>Hypocreomycetidae</taxon>
        <taxon>Glomerellales</taxon>
        <taxon>Plectosphaerellaceae</taxon>
        <taxon>Verticillium</taxon>
    </lineage>
</organism>
<evidence type="ECO:0000313" key="2">
    <source>
        <dbReference type="EMBL" id="PNH26335.1"/>
    </source>
</evidence>
<dbReference type="InterPro" id="IPR019626">
    <property type="entry name" value="Stress-induced_KGG_rpt"/>
</dbReference>
<dbReference type="EMBL" id="MPSH01000072">
    <property type="protein sequence ID" value="PNH26335.1"/>
    <property type="molecule type" value="Genomic_DNA"/>
</dbReference>
<dbReference type="AlphaFoldDB" id="A0AA44W930"/>
<dbReference type="Proteomes" id="UP000236305">
    <property type="component" value="Unassembled WGS sequence"/>
</dbReference>
<proteinExistence type="predicted"/>
<evidence type="ECO:0000256" key="1">
    <source>
        <dbReference type="SAM" id="MobiDB-lite"/>
    </source>
</evidence>
<feature type="region of interest" description="Disordered" evidence="1">
    <location>
        <begin position="1"/>
        <end position="74"/>
    </location>
</feature>
<dbReference type="Pfam" id="PF10685">
    <property type="entry name" value="KGG"/>
    <property type="match status" value="2"/>
</dbReference>
<protein>
    <recommendedName>
        <fullName evidence="4">Conidiation-specific protein 10</fullName>
    </recommendedName>
</protein>
<sequence length="74" mass="7751">MADNKQPWKLCQPPKEEVQEIAQGGQASHKGGFASMDADKQREIASEGGKASSGSFEKGSEKAKEAGRKGGLSS</sequence>
<reference evidence="2 3" key="1">
    <citation type="submission" date="2017-12" db="EMBL/GenBank/DDBJ databases">
        <title>Comparative genomics yields insights into virulence evolution of Verticillium dahliae.</title>
        <authorList>
            <person name="Fan R."/>
            <person name="Armitage A.D."/>
            <person name="Cascant-Lopez E."/>
            <person name="Sobczyk M."/>
            <person name="Cockerton H.M."/>
            <person name="Harrison R.J."/>
        </authorList>
    </citation>
    <scope>NUCLEOTIDE SEQUENCE [LARGE SCALE GENOMIC DNA]</scope>
    <source>
        <strain evidence="2 3">12008</strain>
    </source>
</reference>
<evidence type="ECO:0008006" key="4">
    <source>
        <dbReference type="Google" id="ProtNLM"/>
    </source>
</evidence>
<accession>A0AA44W930</accession>
<comment type="caution">
    <text evidence="2">The sequence shown here is derived from an EMBL/GenBank/DDBJ whole genome shotgun (WGS) entry which is preliminary data.</text>
</comment>
<evidence type="ECO:0000313" key="3">
    <source>
        <dbReference type="Proteomes" id="UP000236305"/>
    </source>
</evidence>
<feature type="compositionally biased region" description="Basic and acidic residues" evidence="1">
    <location>
        <begin position="58"/>
        <end position="68"/>
    </location>
</feature>
<name>A0AA44W930_VERDA</name>